<dbReference type="GO" id="GO:0005737">
    <property type="term" value="C:cytoplasm"/>
    <property type="evidence" value="ECO:0007669"/>
    <property type="project" value="TreeGrafter"/>
</dbReference>
<dbReference type="GO" id="GO:0006269">
    <property type="term" value="P:DNA replication, synthesis of primer"/>
    <property type="evidence" value="ECO:0007669"/>
    <property type="project" value="TreeGrafter"/>
</dbReference>
<feature type="domain" description="Zinc finger CHC2-type" evidence="4">
    <location>
        <begin position="37"/>
        <end position="91"/>
    </location>
</feature>
<name>A0A0N5A6V7_PARTI</name>
<dbReference type="STRING" id="131310.A0A0N5A6V7"/>
<dbReference type="InterPro" id="IPR050219">
    <property type="entry name" value="DnaG_primase"/>
</dbReference>
<dbReference type="Proteomes" id="UP000038045">
    <property type="component" value="Unplaced"/>
</dbReference>
<dbReference type="SUPFAM" id="SSF57783">
    <property type="entry name" value="Zinc beta-ribbon"/>
    <property type="match status" value="1"/>
</dbReference>
<keyword evidence="5" id="KW-1185">Reference proteome</keyword>
<dbReference type="Pfam" id="PF13155">
    <property type="entry name" value="Toprim_2"/>
    <property type="match status" value="1"/>
</dbReference>
<dbReference type="GO" id="GO:0008270">
    <property type="term" value="F:zinc ion binding"/>
    <property type="evidence" value="ECO:0007669"/>
    <property type="project" value="UniProtKB-KW"/>
</dbReference>
<dbReference type="Pfam" id="PF01807">
    <property type="entry name" value="Zn_ribbon_DnaG"/>
    <property type="match status" value="1"/>
</dbReference>
<proteinExistence type="predicted"/>
<dbReference type="Gene3D" id="3.90.580.10">
    <property type="entry name" value="Zinc finger, CHC2-type domain"/>
    <property type="match status" value="1"/>
</dbReference>
<organism evidence="5 6">
    <name type="scientific">Parastrongyloides trichosuri</name>
    <name type="common">Possum-specific nematode worm</name>
    <dbReference type="NCBI Taxonomy" id="131310"/>
    <lineage>
        <taxon>Eukaryota</taxon>
        <taxon>Metazoa</taxon>
        <taxon>Ecdysozoa</taxon>
        <taxon>Nematoda</taxon>
        <taxon>Chromadorea</taxon>
        <taxon>Rhabditida</taxon>
        <taxon>Tylenchina</taxon>
        <taxon>Panagrolaimomorpha</taxon>
        <taxon>Strongyloidoidea</taxon>
        <taxon>Strongyloididae</taxon>
        <taxon>Parastrongyloides</taxon>
    </lineage>
</organism>
<dbReference type="InterPro" id="IPR002694">
    <property type="entry name" value="Znf_CHC2"/>
</dbReference>
<sequence length="301" mass="34646">MDLKKNGISCEQAREYSIIDYLEKQGYSPLKIRGNNYWFCSPFREERTPSFKVDANRNRYYDFGEGKGGNFIDLAMRLENCTVGELLENLGGGKSLQNQHSTTHHFPAIKREKEIKIQFVSDAVISAKALLFYLETRKIASGLIQQYLRQVDFLLNDKKYYAIGFKNNSGGWELRNSFYKGSIAPKDNTTFIHGADRIAVLEGFMDFLSFIELNPDGYLDSDYMILNGISMFEKARPILESYNEINLYFDNDKIGRKLTAEACASSDKYRDRSDAYKDYKDLNNCICNIPIMQPTITIQQL</sequence>
<dbReference type="WBParaSite" id="PTRK_0001775200.1">
    <property type="protein sequence ID" value="PTRK_0001775200.1"/>
    <property type="gene ID" value="PTRK_0001775200"/>
</dbReference>
<dbReference type="GO" id="GO:0003899">
    <property type="term" value="F:DNA-directed RNA polymerase activity"/>
    <property type="evidence" value="ECO:0007669"/>
    <property type="project" value="InterPro"/>
</dbReference>
<evidence type="ECO:0000256" key="3">
    <source>
        <dbReference type="ARBA" id="ARBA00022833"/>
    </source>
</evidence>
<reference evidence="6" key="1">
    <citation type="submission" date="2017-02" db="UniProtKB">
        <authorList>
            <consortium name="WormBaseParasite"/>
        </authorList>
    </citation>
    <scope>IDENTIFICATION</scope>
</reference>
<dbReference type="PANTHER" id="PTHR30313">
    <property type="entry name" value="DNA PRIMASE"/>
    <property type="match status" value="1"/>
</dbReference>
<keyword evidence="3" id="KW-0862">Zinc</keyword>
<dbReference type="SUPFAM" id="SSF56731">
    <property type="entry name" value="DNA primase core"/>
    <property type="match status" value="1"/>
</dbReference>
<protein>
    <submittedName>
        <fullName evidence="6">ZnF_CHCC domain-containing protein</fullName>
    </submittedName>
</protein>
<evidence type="ECO:0000256" key="2">
    <source>
        <dbReference type="ARBA" id="ARBA00022771"/>
    </source>
</evidence>
<dbReference type="SMART" id="SM00400">
    <property type="entry name" value="ZnF_CHCC"/>
    <property type="match status" value="1"/>
</dbReference>
<keyword evidence="1" id="KW-0479">Metal-binding</keyword>
<dbReference type="InterPro" id="IPR036977">
    <property type="entry name" value="DNA_primase_Znf_CHC2"/>
</dbReference>
<dbReference type="Gene3D" id="3.40.1360.10">
    <property type="match status" value="1"/>
</dbReference>
<dbReference type="GO" id="GO:0003677">
    <property type="term" value="F:DNA binding"/>
    <property type="evidence" value="ECO:0007669"/>
    <property type="project" value="InterPro"/>
</dbReference>
<keyword evidence="2" id="KW-0863">Zinc-finger</keyword>
<evidence type="ECO:0000313" key="6">
    <source>
        <dbReference type="WBParaSite" id="PTRK_0001775200.1"/>
    </source>
</evidence>
<dbReference type="PANTHER" id="PTHR30313:SF2">
    <property type="entry name" value="DNA PRIMASE"/>
    <property type="match status" value="1"/>
</dbReference>
<dbReference type="AlphaFoldDB" id="A0A0N5A6V7"/>
<evidence type="ECO:0000256" key="1">
    <source>
        <dbReference type="ARBA" id="ARBA00022723"/>
    </source>
</evidence>
<accession>A0A0N5A6V7</accession>
<evidence type="ECO:0000259" key="4">
    <source>
        <dbReference type="SMART" id="SM00400"/>
    </source>
</evidence>
<evidence type="ECO:0000313" key="5">
    <source>
        <dbReference type="Proteomes" id="UP000038045"/>
    </source>
</evidence>